<evidence type="ECO:0000259" key="1">
    <source>
        <dbReference type="Pfam" id="PF07969"/>
    </source>
</evidence>
<dbReference type="AlphaFoldDB" id="A0AAN7ZXS6"/>
<dbReference type="SUPFAM" id="SSF51556">
    <property type="entry name" value="Metallo-dependent hydrolases"/>
    <property type="match status" value="1"/>
</dbReference>
<organism evidence="2 3">
    <name type="scientific">Elasticomyces elasticus</name>
    <dbReference type="NCBI Taxonomy" id="574655"/>
    <lineage>
        <taxon>Eukaryota</taxon>
        <taxon>Fungi</taxon>
        <taxon>Dikarya</taxon>
        <taxon>Ascomycota</taxon>
        <taxon>Pezizomycotina</taxon>
        <taxon>Dothideomycetes</taxon>
        <taxon>Dothideomycetidae</taxon>
        <taxon>Mycosphaerellales</taxon>
        <taxon>Teratosphaeriaceae</taxon>
        <taxon>Elasticomyces</taxon>
    </lineage>
</organism>
<dbReference type="InterPro" id="IPR032466">
    <property type="entry name" value="Metal_Hydrolase"/>
</dbReference>
<dbReference type="Pfam" id="PF07969">
    <property type="entry name" value="Amidohydro_3"/>
    <property type="match status" value="1"/>
</dbReference>
<dbReference type="CDD" id="cd01297">
    <property type="entry name" value="D-aminoacylase"/>
    <property type="match status" value="1"/>
</dbReference>
<comment type="caution">
    <text evidence="2">The sequence shown here is derived from an EMBL/GenBank/DDBJ whole genome shotgun (WGS) entry which is preliminary data.</text>
</comment>
<dbReference type="EMBL" id="JAVRQU010000015">
    <property type="protein sequence ID" value="KAK5694845.1"/>
    <property type="molecule type" value="Genomic_DNA"/>
</dbReference>
<dbReference type="Gene3D" id="3.20.20.140">
    <property type="entry name" value="Metal-dependent hydrolases"/>
    <property type="match status" value="2"/>
</dbReference>
<sequence>MSSRAGDVVFQNVSIIDGSGNTPRYTASVVVRNGYIHSISPPTKAAYGDGIRVIDCDNGRWTLCPGFIDMHAHSDLSLLHTPDHLAKITQGVTTEVIGQDGISYAPTDDAAMARVRKQIAGWNGNPTEPADFFDRWRTVKEYLDVLDQGLDGKGIATNAAFLVPQGNLRILTMGYDSRPASSDEVERMKVILVKSLEQGAVGMSSGLTYVPGNFASFNELASLCEVLVKYGAYYCPHHRSYGKDAIAAYAEMIQLARQTGVRLHLTHATLNFPENAGRADELLKMIDEAIAERVEISMDTYPYLPGSTTLGALLPTWVSSASDKTAVLNDPAQLEKIKYECLVEGTDGCHGLTLDWARVEIGGVMNNDLAEQCVGKRISQIASDRGEDGFETFIWLLKEDDFNSTILQHMGNEGNVRKIMRHSRHTGGSDGILTSTKPHPRGWGTFPRYLGHYGRDLPAGKSRNIYAAEANINDGPAEEFEAVEPETIFEGGIEEAVNHLTGRAAQVLRMHDRGLVKEGCRADLVLFDADIIRDRATFANPKQAAAGIRVVMVNGAFAVDEGKPTGARAGRTVRMSKAENGDEWIVG</sequence>
<dbReference type="GO" id="GO:0016810">
    <property type="term" value="F:hydrolase activity, acting on carbon-nitrogen (but not peptide) bonds"/>
    <property type="evidence" value="ECO:0007669"/>
    <property type="project" value="InterPro"/>
</dbReference>
<dbReference type="Proteomes" id="UP001310594">
    <property type="component" value="Unassembled WGS sequence"/>
</dbReference>
<dbReference type="PANTHER" id="PTHR43135:SF3">
    <property type="entry name" value="ALPHA-D-RIBOSE 1-METHYLPHOSPHONATE 5-TRIPHOSPHATE DIPHOSPHATASE"/>
    <property type="match status" value="1"/>
</dbReference>
<gene>
    <name evidence="2" type="ORF">LTR97_009436</name>
</gene>
<name>A0AAN7ZXS6_9PEZI</name>
<dbReference type="SUPFAM" id="SSF51338">
    <property type="entry name" value="Composite domain of metallo-dependent hydrolases"/>
    <property type="match status" value="1"/>
</dbReference>
<evidence type="ECO:0000313" key="2">
    <source>
        <dbReference type="EMBL" id="KAK5694845.1"/>
    </source>
</evidence>
<feature type="domain" description="Amidohydrolase 3" evidence="1">
    <location>
        <begin position="53"/>
        <end position="557"/>
    </location>
</feature>
<dbReference type="InterPro" id="IPR013108">
    <property type="entry name" value="Amidohydro_3"/>
</dbReference>
<accession>A0AAN7ZXS6</accession>
<proteinExistence type="predicted"/>
<dbReference type="PANTHER" id="PTHR43135">
    <property type="entry name" value="ALPHA-D-RIBOSE 1-METHYLPHOSPHONATE 5-TRIPHOSPHATE DIPHOSPHATASE"/>
    <property type="match status" value="1"/>
</dbReference>
<evidence type="ECO:0000313" key="3">
    <source>
        <dbReference type="Proteomes" id="UP001310594"/>
    </source>
</evidence>
<dbReference type="InterPro" id="IPR051781">
    <property type="entry name" value="Metallo-dep_Hydrolase"/>
</dbReference>
<protein>
    <recommendedName>
        <fullName evidence="1">Amidohydrolase 3 domain-containing protein</fullName>
    </recommendedName>
</protein>
<dbReference type="InterPro" id="IPR011059">
    <property type="entry name" value="Metal-dep_hydrolase_composite"/>
</dbReference>
<reference evidence="2" key="1">
    <citation type="submission" date="2023-08" db="EMBL/GenBank/DDBJ databases">
        <title>Black Yeasts Isolated from many extreme environments.</title>
        <authorList>
            <person name="Coleine C."/>
            <person name="Stajich J.E."/>
            <person name="Selbmann L."/>
        </authorList>
    </citation>
    <scope>NUCLEOTIDE SEQUENCE</scope>
    <source>
        <strain evidence="2">CCFEE 5810</strain>
    </source>
</reference>